<evidence type="ECO:0000313" key="5">
    <source>
        <dbReference type="RefSeq" id="XP_013414552.1"/>
    </source>
</evidence>
<dbReference type="SUPFAM" id="SSF52096">
    <property type="entry name" value="ClpP/crotonase"/>
    <property type="match status" value="1"/>
</dbReference>
<dbReference type="NCBIfam" id="NF006108">
    <property type="entry name" value="PRK08259.1"/>
    <property type="match status" value="1"/>
</dbReference>
<dbReference type="InterPro" id="IPR029045">
    <property type="entry name" value="ClpP/crotonase-like_dom_sf"/>
</dbReference>
<dbReference type="PANTHER" id="PTHR43802:SF1">
    <property type="entry name" value="IP11341P-RELATED"/>
    <property type="match status" value="1"/>
</dbReference>
<gene>
    <name evidence="5" type="primary">LOC106176632</name>
</gene>
<dbReference type="Gene3D" id="1.10.287.2460">
    <property type="match status" value="1"/>
</dbReference>
<keyword evidence="4" id="KW-1185">Reference proteome</keyword>
<dbReference type="Proteomes" id="UP000085678">
    <property type="component" value="Unplaced"/>
</dbReference>
<dbReference type="GeneID" id="106176632"/>
<reference evidence="5" key="1">
    <citation type="submission" date="2025-08" db="UniProtKB">
        <authorList>
            <consortium name="RefSeq"/>
        </authorList>
    </citation>
    <scope>IDENTIFICATION</scope>
    <source>
        <tissue evidence="5">Gonads</tissue>
    </source>
</reference>
<organism evidence="4 5">
    <name type="scientific">Lingula anatina</name>
    <name type="common">Brachiopod</name>
    <name type="synonym">Lingula unguis</name>
    <dbReference type="NCBI Taxonomy" id="7574"/>
    <lineage>
        <taxon>Eukaryota</taxon>
        <taxon>Metazoa</taxon>
        <taxon>Spiralia</taxon>
        <taxon>Lophotrochozoa</taxon>
        <taxon>Brachiopoda</taxon>
        <taxon>Linguliformea</taxon>
        <taxon>Lingulata</taxon>
        <taxon>Lingulida</taxon>
        <taxon>Linguloidea</taxon>
        <taxon>Lingulidae</taxon>
        <taxon>Lingula</taxon>
    </lineage>
</organism>
<dbReference type="CDD" id="cd06558">
    <property type="entry name" value="crotonase-like"/>
    <property type="match status" value="1"/>
</dbReference>
<dbReference type="InterPro" id="IPR018376">
    <property type="entry name" value="Enoyl-CoA_hyd/isom_CS"/>
</dbReference>
<dbReference type="AlphaFoldDB" id="A0A1S3JW71"/>
<dbReference type="Gene3D" id="3.90.226.10">
    <property type="entry name" value="2-enoyl-CoA Hydratase, Chain A, domain 1"/>
    <property type="match status" value="1"/>
</dbReference>
<evidence type="ECO:0000256" key="2">
    <source>
        <dbReference type="RuleBase" id="RU003707"/>
    </source>
</evidence>
<feature type="region of interest" description="Disordered" evidence="3">
    <location>
        <begin position="82"/>
        <end position="102"/>
    </location>
</feature>
<dbReference type="OrthoDB" id="6134204at2759"/>
<dbReference type="PANTHER" id="PTHR43802">
    <property type="entry name" value="ENOYL-COA HYDRATASE"/>
    <property type="match status" value="1"/>
</dbReference>
<dbReference type="Pfam" id="PF00378">
    <property type="entry name" value="ECH_1"/>
    <property type="match status" value="1"/>
</dbReference>
<proteinExistence type="inferred from homology"/>
<dbReference type="PROSITE" id="PS00166">
    <property type="entry name" value="ENOYL_COA_HYDRATASE"/>
    <property type="match status" value="1"/>
</dbReference>
<evidence type="ECO:0000256" key="3">
    <source>
        <dbReference type="SAM" id="MobiDB-lite"/>
    </source>
</evidence>
<comment type="similarity">
    <text evidence="1 2">Belongs to the enoyl-CoA hydratase/isomerase family.</text>
</comment>
<dbReference type="RefSeq" id="XP_013414552.1">
    <property type="nucleotide sequence ID" value="XM_013559098.1"/>
</dbReference>
<evidence type="ECO:0000313" key="4">
    <source>
        <dbReference type="Proteomes" id="UP000085678"/>
    </source>
</evidence>
<dbReference type="InterPro" id="IPR001753">
    <property type="entry name" value="Enoyl-CoA_hydra/iso"/>
</dbReference>
<sequence length="285" mass="30926">MSNSQAMADSSGSNYIETERRGPVVIIHLNRPEKRNAVNAKMASQLTRAMDAFLNDDSAHVAVLHGRGGHFCAGADLEEVSQRDPQQLLPDPESRGTGPMGPSRMVLTKPVIAAVEGFAVAGGMELAMMCDLRIVDHSAVFGVYCRRFGVPLIDGGTVRLPQLVGFSRAMDLILTGRPCPATEAYNIGLANRLVQNGKALEAAIDLAQQIAGYPQECMIADRQSAHHATFDAKRFFDAVQFEYYNGSGVINHEAIKGAQRFMEGAGKHGSFENLNDSYKKKMSKL</sequence>
<dbReference type="GO" id="GO:0003824">
    <property type="term" value="F:catalytic activity"/>
    <property type="evidence" value="ECO:0007669"/>
    <property type="project" value="InterPro"/>
</dbReference>
<evidence type="ECO:0000256" key="1">
    <source>
        <dbReference type="ARBA" id="ARBA00005254"/>
    </source>
</evidence>
<name>A0A1S3JW71_LINAN</name>
<accession>A0A1S3JW71</accession>
<protein>
    <submittedName>
        <fullName evidence="5">Uncharacterized protein LOC106176632 isoform X2</fullName>
    </submittedName>
</protein>